<accession>A0ABN2L124</accession>
<reference evidence="2 3" key="1">
    <citation type="journal article" date="2019" name="Int. J. Syst. Evol. Microbiol.">
        <title>The Global Catalogue of Microorganisms (GCM) 10K type strain sequencing project: providing services to taxonomists for standard genome sequencing and annotation.</title>
        <authorList>
            <consortium name="The Broad Institute Genomics Platform"/>
            <consortium name="The Broad Institute Genome Sequencing Center for Infectious Disease"/>
            <person name="Wu L."/>
            <person name="Ma J."/>
        </authorList>
    </citation>
    <scope>NUCLEOTIDE SEQUENCE [LARGE SCALE GENOMIC DNA]</scope>
    <source>
        <strain evidence="2 3">JCM 15591</strain>
    </source>
</reference>
<evidence type="ECO:0000256" key="1">
    <source>
        <dbReference type="SAM" id="MobiDB-lite"/>
    </source>
</evidence>
<proteinExistence type="predicted"/>
<comment type="caution">
    <text evidence="2">The sequence shown here is derived from an EMBL/GenBank/DDBJ whole genome shotgun (WGS) entry which is preliminary data.</text>
</comment>
<feature type="region of interest" description="Disordered" evidence="1">
    <location>
        <begin position="63"/>
        <end position="86"/>
    </location>
</feature>
<dbReference type="EMBL" id="BAAAPN010000059">
    <property type="protein sequence ID" value="GAA1769232.1"/>
    <property type="molecule type" value="Genomic_DNA"/>
</dbReference>
<protein>
    <submittedName>
        <fullName evidence="2">Uncharacterized protein</fullName>
    </submittedName>
</protein>
<name>A0ABN2L124_9MICO</name>
<evidence type="ECO:0000313" key="2">
    <source>
        <dbReference type="EMBL" id="GAA1769232.1"/>
    </source>
</evidence>
<keyword evidence="3" id="KW-1185">Reference proteome</keyword>
<dbReference type="Proteomes" id="UP001501475">
    <property type="component" value="Unassembled WGS sequence"/>
</dbReference>
<gene>
    <name evidence="2" type="ORF">GCM10009810_29630</name>
</gene>
<evidence type="ECO:0000313" key="3">
    <source>
        <dbReference type="Proteomes" id="UP001501475"/>
    </source>
</evidence>
<organism evidence="2 3">
    <name type="scientific">Nostocoides vanveenii</name>
    <dbReference type="NCBI Taxonomy" id="330835"/>
    <lineage>
        <taxon>Bacteria</taxon>
        <taxon>Bacillati</taxon>
        <taxon>Actinomycetota</taxon>
        <taxon>Actinomycetes</taxon>
        <taxon>Micrococcales</taxon>
        <taxon>Intrasporangiaceae</taxon>
        <taxon>Nostocoides</taxon>
    </lineage>
</organism>
<sequence>MSCGLHFAVSLLVQVRIQVIDVSPSDAGRQSGSPCPRVGQNMIQEALALGGGSHDTLWIPCRDKSPYRKPGPGPGSWPHRESDPGDYAVIASDPQASSVSVTWVLAEDGSDVTRGELLVPTSEPIDAGDLLQQVFLPEPRTADGPADRPG</sequence>